<dbReference type="STRING" id="64969.SAMN02745127_02867"/>
<protein>
    <recommendedName>
        <fullName evidence="3 8">Malonyl-[acyl-carrier protein] O-methyltransferase</fullName>
        <shortName evidence="8">Malonyl-ACP O-methyltransferase</shortName>
        <ecNumber evidence="3 8">2.1.1.197</ecNumber>
    </recommendedName>
    <alternativeName>
        <fullName evidence="8">Biotin synthesis protein BioC</fullName>
    </alternativeName>
</protein>
<dbReference type="EMBL" id="MTSM01000027">
    <property type="protein sequence ID" value="OPX54354.1"/>
    <property type="molecule type" value="Genomic_DNA"/>
</dbReference>
<evidence type="ECO:0000259" key="9">
    <source>
        <dbReference type="Pfam" id="PF08241"/>
    </source>
</evidence>
<evidence type="ECO:0000256" key="3">
    <source>
        <dbReference type="ARBA" id="ARBA00012327"/>
    </source>
</evidence>
<comment type="catalytic activity">
    <reaction evidence="1 8">
        <text>malonyl-[ACP] + S-adenosyl-L-methionine = malonyl-[ACP] methyl ester + S-adenosyl-L-homocysteine</text>
        <dbReference type="Rhea" id="RHEA:17105"/>
        <dbReference type="Rhea" id="RHEA-COMP:9623"/>
        <dbReference type="Rhea" id="RHEA-COMP:9954"/>
        <dbReference type="ChEBI" id="CHEBI:57856"/>
        <dbReference type="ChEBI" id="CHEBI:59789"/>
        <dbReference type="ChEBI" id="CHEBI:78449"/>
        <dbReference type="ChEBI" id="CHEBI:78845"/>
        <dbReference type="EC" id="2.1.1.197"/>
    </reaction>
</comment>
<dbReference type="InterPro" id="IPR011814">
    <property type="entry name" value="BioC"/>
</dbReference>
<accession>A0A1T4S9I1</accession>
<comment type="caution">
    <text evidence="10">The sequence shown here is derived from an EMBL/GenBank/DDBJ whole genome shotgun (WGS) entry which is preliminary data.</text>
</comment>
<evidence type="ECO:0000256" key="2">
    <source>
        <dbReference type="ARBA" id="ARBA00004746"/>
    </source>
</evidence>
<sequence>MNLSKSQSSRPPIDKLKVAKSFGDAAAHYDQLAEAQKRIAGRLLNLCPKAEHILDIGCGTGYWTRQLRDHCQAEQVIGLDLAQGMLDYAQKVGDNATIQWLCADAEQLPLPEQSLNLIFSSLAIQWCENTPALFAGIHRSLKKGGQAFIATLVPGTLSELAHSWAQVDQAQHVNQFIPSEVLIEQLQAQDLTVLNAEQYTETLYYPDLKAVFASIKGIGAHHVQGENHLTGRQALLKLKAAYEQQRTDQGLPVSYQVLILHLQR</sequence>
<dbReference type="HAMAP" id="MF_00835">
    <property type="entry name" value="BioC"/>
    <property type="match status" value="1"/>
</dbReference>
<name>A0A1T4S9I1_9GAMM</name>
<evidence type="ECO:0000256" key="7">
    <source>
        <dbReference type="ARBA" id="ARBA00022756"/>
    </source>
</evidence>
<reference evidence="10 11" key="1">
    <citation type="submission" date="2017-01" db="EMBL/GenBank/DDBJ databases">
        <title>Genome Sequencing of a Marine Spirillum, Oceanospirillum multiglobuliferum ATCC 33336, from Japan.</title>
        <authorList>
            <person name="Carney J.G."/>
            <person name="Trachtenberg A.M."/>
            <person name="Rheaume B.A."/>
            <person name="Linnane J.D."/>
            <person name="Pitts N.L."/>
            <person name="Mykles D.L."/>
            <person name="Maclea K.S."/>
        </authorList>
    </citation>
    <scope>NUCLEOTIDE SEQUENCE [LARGE SCALE GENOMIC DNA]</scope>
    <source>
        <strain evidence="10 11">ATCC 33336</strain>
    </source>
</reference>
<dbReference type="GO" id="GO:0008757">
    <property type="term" value="F:S-adenosylmethionine-dependent methyltransferase activity"/>
    <property type="evidence" value="ECO:0007669"/>
    <property type="project" value="InterPro"/>
</dbReference>
<dbReference type="RefSeq" id="WP_159445674.1">
    <property type="nucleotide sequence ID" value="NZ_FUXG01000026.1"/>
</dbReference>
<dbReference type="PANTHER" id="PTHR13090:SF1">
    <property type="entry name" value="ARGININE-HYDROXYLASE NDUFAF5, MITOCHONDRIAL"/>
    <property type="match status" value="1"/>
</dbReference>
<dbReference type="Pfam" id="PF08241">
    <property type="entry name" value="Methyltransf_11"/>
    <property type="match status" value="1"/>
</dbReference>
<dbReference type="Proteomes" id="UP000191418">
    <property type="component" value="Unassembled WGS sequence"/>
</dbReference>
<dbReference type="Gene3D" id="3.40.50.150">
    <property type="entry name" value="Vaccinia Virus protein VP39"/>
    <property type="match status" value="1"/>
</dbReference>
<gene>
    <name evidence="8" type="primary">bioC</name>
    <name evidence="10" type="ORF">BTE48_14510</name>
</gene>
<dbReference type="GO" id="GO:0032259">
    <property type="term" value="P:methylation"/>
    <property type="evidence" value="ECO:0007669"/>
    <property type="project" value="UniProtKB-KW"/>
</dbReference>
<dbReference type="InterPro" id="IPR013216">
    <property type="entry name" value="Methyltransf_11"/>
</dbReference>
<dbReference type="UniPathway" id="UPA00078"/>
<comment type="function">
    <text evidence="8">Converts the free carboxyl group of a malonyl-thioester to its methyl ester by transfer of a methyl group from S-adenosyl-L-methionine (SAM). It allows to synthesize pimeloyl-ACP via the fatty acid synthetic pathway.</text>
</comment>
<dbReference type="GO" id="GO:0102130">
    <property type="term" value="F:malonyl-CoA methyltransferase activity"/>
    <property type="evidence" value="ECO:0007669"/>
    <property type="project" value="UniProtKB-EC"/>
</dbReference>
<evidence type="ECO:0000256" key="8">
    <source>
        <dbReference type="HAMAP-Rule" id="MF_00835"/>
    </source>
</evidence>
<organism evidence="10 11">
    <name type="scientific">Oceanospirillum multiglobuliferum</name>
    <dbReference type="NCBI Taxonomy" id="64969"/>
    <lineage>
        <taxon>Bacteria</taxon>
        <taxon>Pseudomonadati</taxon>
        <taxon>Pseudomonadota</taxon>
        <taxon>Gammaproteobacteria</taxon>
        <taxon>Oceanospirillales</taxon>
        <taxon>Oceanospirillaceae</taxon>
        <taxon>Oceanospirillum</taxon>
    </lineage>
</organism>
<proteinExistence type="inferred from homology"/>
<comment type="pathway">
    <text evidence="2 8">Cofactor biosynthesis; biotin biosynthesis.</text>
</comment>
<dbReference type="CDD" id="cd02440">
    <property type="entry name" value="AdoMet_MTases"/>
    <property type="match status" value="1"/>
</dbReference>
<dbReference type="EC" id="2.1.1.197" evidence="3 8"/>
<dbReference type="OrthoDB" id="9760689at2"/>
<evidence type="ECO:0000256" key="5">
    <source>
        <dbReference type="ARBA" id="ARBA00022679"/>
    </source>
</evidence>
<dbReference type="GO" id="GO:0009102">
    <property type="term" value="P:biotin biosynthetic process"/>
    <property type="evidence" value="ECO:0007669"/>
    <property type="project" value="UniProtKB-UniRule"/>
</dbReference>
<evidence type="ECO:0000313" key="11">
    <source>
        <dbReference type="Proteomes" id="UP000191418"/>
    </source>
</evidence>
<keyword evidence="11" id="KW-1185">Reference proteome</keyword>
<dbReference type="InterPro" id="IPR029063">
    <property type="entry name" value="SAM-dependent_MTases_sf"/>
</dbReference>
<keyword evidence="7 8" id="KW-0093">Biotin biosynthesis</keyword>
<keyword evidence="4 8" id="KW-0489">Methyltransferase</keyword>
<dbReference type="AlphaFoldDB" id="A0A1T4S9I1"/>
<evidence type="ECO:0000256" key="6">
    <source>
        <dbReference type="ARBA" id="ARBA00022691"/>
    </source>
</evidence>
<dbReference type="InterPro" id="IPR050602">
    <property type="entry name" value="Malonyl-ACP_OMT"/>
</dbReference>
<dbReference type="SUPFAM" id="SSF53335">
    <property type="entry name" value="S-adenosyl-L-methionine-dependent methyltransferases"/>
    <property type="match status" value="1"/>
</dbReference>
<evidence type="ECO:0000256" key="1">
    <source>
        <dbReference type="ARBA" id="ARBA00000852"/>
    </source>
</evidence>
<dbReference type="NCBIfam" id="TIGR02072">
    <property type="entry name" value="BioC"/>
    <property type="match status" value="1"/>
</dbReference>
<dbReference type="GO" id="GO:0010340">
    <property type="term" value="F:carboxyl-O-methyltransferase activity"/>
    <property type="evidence" value="ECO:0007669"/>
    <property type="project" value="UniProtKB-UniRule"/>
</dbReference>
<keyword evidence="5 8" id="KW-0808">Transferase</keyword>
<evidence type="ECO:0000256" key="4">
    <source>
        <dbReference type="ARBA" id="ARBA00022603"/>
    </source>
</evidence>
<evidence type="ECO:0000313" key="10">
    <source>
        <dbReference type="EMBL" id="OPX54354.1"/>
    </source>
</evidence>
<feature type="domain" description="Methyltransferase type 11" evidence="9">
    <location>
        <begin position="54"/>
        <end position="149"/>
    </location>
</feature>
<keyword evidence="6 8" id="KW-0949">S-adenosyl-L-methionine</keyword>
<dbReference type="PANTHER" id="PTHR13090">
    <property type="entry name" value="ARGININE-HYDROXYLASE NDUFAF5, MITOCHONDRIAL"/>
    <property type="match status" value="1"/>
</dbReference>
<comment type="similarity">
    <text evidence="8">Belongs to the methyltransferase superfamily.</text>
</comment>